<evidence type="ECO:0000313" key="10">
    <source>
        <dbReference type="Proteomes" id="UP000637906"/>
    </source>
</evidence>
<dbReference type="Gene3D" id="1.10.8.60">
    <property type="match status" value="1"/>
</dbReference>
<keyword evidence="5" id="KW-0067">ATP-binding</keyword>
<dbReference type="PANTHER" id="PTHR23076">
    <property type="entry name" value="METALLOPROTEASE M41 FTSH"/>
    <property type="match status" value="1"/>
</dbReference>
<keyword evidence="4" id="KW-0482">Metalloprotease</keyword>
<keyword evidence="6" id="KW-1133">Transmembrane helix</keyword>
<accession>A0A8J3HWB3</accession>
<dbReference type="AlphaFoldDB" id="A0A8J3HWB3"/>
<dbReference type="InterPro" id="IPR003960">
    <property type="entry name" value="ATPase_AAA_CS"/>
</dbReference>
<evidence type="ECO:0000256" key="7">
    <source>
        <dbReference type="SAM" id="SignalP"/>
    </source>
</evidence>
<dbReference type="EMBL" id="BNGU01000076">
    <property type="protein sequence ID" value="GHM60100.1"/>
    <property type="molecule type" value="Genomic_DNA"/>
</dbReference>
<dbReference type="Gene3D" id="3.40.50.300">
    <property type="entry name" value="P-loop containing nucleotide triphosphate hydrolases"/>
    <property type="match status" value="1"/>
</dbReference>
<evidence type="ECO:0000313" key="9">
    <source>
        <dbReference type="EMBL" id="GHM60100.1"/>
    </source>
</evidence>
<keyword evidence="2" id="KW-0479">Metal-binding</keyword>
<feature type="domain" description="AAA+ ATPase" evidence="8">
    <location>
        <begin position="119"/>
        <end position="257"/>
    </location>
</feature>
<dbReference type="InterPro" id="IPR003959">
    <property type="entry name" value="ATPase_AAA_core"/>
</dbReference>
<evidence type="ECO:0000256" key="2">
    <source>
        <dbReference type="ARBA" id="ARBA00022723"/>
    </source>
</evidence>
<evidence type="ECO:0000256" key="1">
    <source>
        <dbReference type="ARBA" id="ARBA00001947"/>
    </source>
</evidence>
<dbReference type="SMART" id="SM00382">
    <property type="entry name" value="AAA"/>
    <property type="match status" value="1"/>
</dbReference>
<dbReference type="Pfam" id="PF17862">
    <property type="entry name" value="AAA_lid_3"/>
    <property type="match status" value="1"/>
</dbReference>
<dbReference type="PROSITE" id="PS00674">
    <property type="entry name" value="AAA"/>
    <property type="match status" value="1"/>
</dbReference>
<evidence type="ECO:0000259" key="8">
    <source>
        <dbReference type="SMART" id="SM00382"/>
    </source>
</evidence>
<dbReference type="FunFam" id="3.40.50.300:FF:002568">
    <property type="entry name" value="Cell division protein (FtsH)"/>
    <property type="match status" value="1"/>
</dbReference>
<dbReference type="InterPro" id="IPR041569">
    <property type="entry name" value="AAA_lid_3"/>
</dbReference>
<keyword evidence="10" id="KW-1185">Reference proteome</keyword>
<dbReference type="GO" id="GO:0006508">
    <property type="term" value="P:proteolysis"/>
    <property type="evidence" value="ECO:0007669"/>
    <property type="project" value="TreeGrafter"/>
</dbReference>
<reference evidence="9 10" key="1">
    <citation type="journal article" date="2021" name="Microb. Ecol.">
        <title>Candidatus Mesenet longicola: Novel Endosymbionts of Brontispa longissima that Induce Cytoplasmic Incompatibility.</title>
        <authorList>
            <person name="Takano S."/>
            <person name="Gotoh Y."/>
            <person name="Hayashi T."/>
        </authorList>
    </citation>
    <scope>NUCLEOTIDE SEQUENCE [LARGE SCALE GENOMIC DNA]</scope>
    <source>
        <strain evidence="9">L5</strain>
    </source>
</reference>
<keyword evidence="6" id="KW-0812">Transmembrane</keyword>
<proteinExistence type="inferred from homology"/>
<evidence type="ECO:0000256" key="6">
    <source>
        <dbReference type="SAM" id="Phobius"/>
    </source>
</evidence>
<dbReference type="SUPFAM" id="SSF52540">
    <property type="entry name" value="P-loop containing nucleoside triphosphate hydrolases"/>
    <property type="match status" value="1"/>
</dbReference>
<feature type="transmembrane region" description="Helical" evidence="6">
    <location>
        <begin position="47"/>
        <end position="68"/>
    </location>
</feature>
<sequence length="367" mass="40031">MKKAPYIAITVATLILLASIASAVIVNTDLLSPAVISNLYLASMTGYIALSAVAVILGIVSLTFNTFLNQNEIGSIELEVKTKFSDVVIPNEVKEQLEIICGNMSEDKKSKFKILNCKQPKGYLLYGPPGNGKTSIARAVAGEAKVPFFSISGSDFVKEYVGSGVRCVKEFFAKARQNAPCIVFIDEMDAIGTKRTFGNSVSQDRAQTLTRLLIEMDGFKENKDIVIIAATNCIEALDPALLREGRFSEKIFIDFPDCNSRNQILEKNINSTPCEEGLNLKEIAEKTEGFSGAKLSYLVDKAKLIAANRAKEEKELKLTIEDFNTAFEKVKVNPHLSEAQPSDSIQNMSNALSNFITYVSGGIVPTS</sequence>
<organism evidence="9 10">
    <name type="scientific">Candidatus Mesenet longicola</name>
    <dbReference type="NCBI Taxonomy" id="1892558"/>
    <lineage>
        <taxon>Bacteria</taxon>
        <taxon>Pseudomonadati</taxon>
        <taxon>Pseudomonadota</taxon>
        <taxon>Alphaproteobacteria</taxon>
        <taxon>Rickettsiales</taxon>
        <taxon>Anaplasmataceae</taxon>
        <taxon>Candidatus Mesenet</taxon>
    </lineage>
</organism>
<evidence type="ECO:0000256" key="4">
    <source>
        <dbReference type="ARBA" id="ARBA00023049"/>
    </source>
</evidence>
<comment type="similarity">
    <text evidence="5">Belongs to the AAA ATPase family.</text>
</comment>
<dbReference type="PANTHER" id="PTHR23076:SF97">
    <property type="entry name" value="ATP-DEPENDENT ZINC METALLOPROTEASE YME1L1"/>
    <property type="match status" value="1"/>
</dbReference>
<keyword evidence="3" id="KW-0862">Zinc</keyword>
<keyword evidence="7" id="KW-0732">Signal</keyword>
<evidence type="ECO:0000256" key="5">
    <source>
        <dbReference type="RuleBase" id="RU003651"/>
    </source>
</evidence>
<dbReference type="GO" id="GO:0005524">
    <property type="term" value="F:ATP binding"/>
    <property type="evidence" value="ECO:0007669"/>
    <property type="project" value="UniProtKB-KW"/>
</dbReference>
<dbReference type="GO" id="GO:0008237">
    <property type="term" value="F:metallopeptidase activity"/>
    <property type="evidence" value="ECO:0007669"/>
    <property type="project" value="UniProtKB-KW"/>
</dbReference>
<dbReference type="InterPro" id="IPR003593">
    <property type="entry name" value="AAA+_ATPase"/>
</dbReference>
<keyword evidence="5" id="KW-0547">Nucleotide-binding</keyword>
<dbReference type="GO" id="GO:0046872">
    <property type="term" value="F:metal ion binding"/>
    <property type="evidence" value="ECO:0007669"/>
    <property type="project" value="UniProtKB-KW"/>
</dbReference>
<comment type="caution">
    <text evidence="9">The sequence shown here is derived from an EMBL/GenBank/DDBJ whole genome shotgun (WGS) entry which is preliminary data.</text>
</comment>
<dbReference type="GO" id="GO:0016887">
    <property type="term" value="F:ATP hydrolysis activity"/>
    <property type="evidence" value="ECO:0007669"/>
    <property type="project" value="InterPro"/>
</dbReference>
<gene>
    <name evidence="9" type="ORF">sL5_10930</name>
</gene>
<feature type="signal peptide" evidence="7">
    <location>
        <begin position="1"/>
        <end position="23"/>
    </location>
</feature>
<protein>
    <recommendedName>
        <fullName evidence="8">AAA+ ATPase domain-containing protein</fullName>
    </recommendedName>
</protein>
<feature type="chain" id="PRO_5035159300" description="AAA+ ATPase domain-containing protein" evidence="7">
    <location>
        <begin position="24"/>
        <end position="367"/>
    </location>
</feature>
<dbReference type="Proteomes" id="UP000637906">
    <property type="component" value="Unassembled WGS sequence"/>
</dbReference>
<dbReference type="GO" id="GO:0004176">
    <property type="term" value="F:ATP-dependent peptidase activity"/>
    <property type="evidence" value="ECO:0007669"/>
    <property type="project" value="TreeGrafter"/>
</dbReference>
<keyword evidence="6" id="KW-0472">Membrane</keyword>
<keyword evidence="4" id="KW-0645">Protease</keyword>
<keyword evidence="4" id="KW-0378">Hydrolase</keyword>
<name>A0A8J3HWB3_9RICK</name>
<dbReference type="Pfam" id="PF00004">
    <property type="entry name" value="AAA"/>
    <property type="match status" value="1"/>
</dbReference>
<evidence type="ECO:0000256" key="3">
    <source>
        <dbReference type="ARBA" id="ARBA00022833"/>
    </source>
</evidence>
<dbReference type="InterPro" id="IPR027417">
    <property type="entry name" value="P-loop_NTPase"/>
</dbReference>
<comment type="cofactor">
    <cofactor evidence="1">
        <name>Zn(2+)</name>
        <dbReference type="ChEBI" id="CHEBI:29105"/>
    </cofactor>
</comment>